<name>A0A8C6V1K5_9GOBI</name>
<accession>A0A8C6V1K5</accession>
<evidence type="ECO:0000313" key="1">
    <source>
        <dbReference type="Ensembl" id="ENSNMLP00000042585.1"/>
    </source>
</evidence>
<dbReference type="GO" id="GO:0043277">
    <property type="term" value="P:apoptotic cell clearance"/>
    <property type="evidence" value="ECO:0007669"/>
    <property type="project" value="TreeGrafter"/>
</dbReference>
<dbReference type="Gene3D" id="2.60.40.10">
    <property type="entry name" value="Immunoglobulins"/>
    <property type="match status" value="1"/>
</dbReference>
<evidence type="ECO:0000313" key="2">
    <source>
        <dbReference type="Proteomes" id="UP000694523"/>
    </source>
</evidence>
<dbReference type="SUPFAM" id="SSF48726">
    <property type="entry name" value="Immunoglobulin"/>
    <property type="match status" value="1"/>
</dbReference>
<dbReference type="AlphaFoldDB" id="A0A8C6V1K5"/>
<dbReference type="GO" id="GO:0001786">
    <property type="term" value="F:phosphatidylserine binding"/>
    <property type="evidence" value="ECO:0007669"/>
    <property type="project" value="TreeGrafter"/>
</dbReference>
<dbReference type="GO" id="GO:0060097">
    <property type="term" value="P:cytoskeletal rearrangement involved in phagocytosis, engulfment"/>
    <property type="evidence" value="ECO:0007669"/>
    <property type="project" value="TreeGrafter"/>
</dbReference>
<reference evidence="1" key="2">
    <citation type="submission" date="2025-09" db="UniProtKB">
        <authorList>
            <consortium name="Ensembl"/>
        </authorList>
    </citation>
    <scope>IDENTIFICATION</scope>
</reference>
<dbReference type="InterPro" id="IPR036179">
    <property type="entry name" value="Ig-like_dom_sf"/>
</dbReference>
<protein>
    <recommendedName>
        <fullName evidence="3">Ig-like domain-containing protein</fullName>
    </recommendedName>
</protein>
<sequence length="191" mass="21463">MCCANLLYHKGVKATQLNLATSATVRPSDHQTGVYLETTLPPGYHDGTIQNTWGSRYQLRGAVEIGDVSLTVMNARWSDAGVYGCRVEIPGWFNDLKVNIKLSIEEGMQELKMINFTSATKYIYRIISEHLLQSQRKKNTFAFVPLLGMTTTLSFESTEGPYVLRSATEEVQYGLNPIILIIEFFCLLQLS</sequence>
<evidence type="ECO:0008006" key="3">
    <source>
        <dbReference type="Google" id="ProtNLM"/>
    </source>
</evidence>
<dbReference type="PANTHER" id="PTHR46608:SF3">
    <property type="entry name" value="T-CELL IMMUNOGLOBULIN AND MUCIN DOMAIN-CONTAINING PROTEIN 4"/>
    <property type="match status" value="1"/>
</dbReference>
<dbReference type="PANTHER" id="PTHR46608">
    <property type="entry name" value="T-CELL IMMUNOGLOBULIN AND MUCIN DOMAIN-CONTAINING PROTEIN 4"/>
    <property type="match status" value="1"/>
</dbReference>
<dbReference type="Ensembl" id="ENSNMLT00000047302.1">
    <property type="protein sequence ID" value="ENSNMLP00000042585.1"/>
    <property type="gene ID" value="ENSNMLG00000025942.1"/>
</dbReference>
<proteinExistence type="predicted"/>
<keyword evidence="2" id="KW-1185">Reference proteome</keyword>
<dbReference type="InterPro" id="IPR013783">
    <property type="entry name" value="Ig-like_fold"/>
</dbReference>
<reference evidence="1" key="1">
    <citation type="submission" date="2025-08" db="UniProtKB">
        <authorList>
            <consortium name="Ensembl"/>
        </authorList>
    </citation>
    <scope>IDENTIFICATION</scope>
</reference>
<dbReference type="Proteomes" id="UP000694523">
    <property type="component" value="Unplaced"/>
</dbReference>
<organism evidence="1 2">
    <name type="scientific">Neogobius melanostomus</name>
    <name type="common">round goby</name>
    <dbReference type="NCBI Taxonomy" id="47308"/>
    <lineage>
        <taxon>Eukaryota</taxon>
        <taxon>Metazoa</taxon>
        <taxon>Chordata</taxon>
        <taxon>Craniata</taxon>
        <taxon>Vertebrata</taxon>
        <taxon>Euteleostomi</taxon>
        <taxon>Actinopterygii</taxon>
        <taxon>Neopterygii</taxon>
        <taxon>Teleostei</taxon>
        <taxon>Neoteleostei</taxon>
        <taxon>Acanthomorphata</taxon>
        <taxon>Gobiaria</taxon>
        <taxon>Gobiiformes</taxon>
        <taxon>Gobioidei</taxon>
        <taxon>Gobiidae</taxon>
        <taxon>Benthophilinae</taxon>
        <taxon>Neogobiini</taxon>
        <taxon>Neogobius</taxon>
    </lineage>
</organism>